<gene>
    <name evidence="4" type="ORF">ElyMa_003126000</name>
</gene>
<dbReference type="InterPro" id="IPR022894">
    <property type="entry name" value="Oligoribonuclease"/>
</dbReference>
<evidence type="ECO:0000256" key="2">
    <source>
        <dbReference type="SAM" id="Coils"/>
    </source>
</evidence>
<dbReference type="AlphaFoldDB" id="A0AAV4IR24"/>
<dbReference type="GO" id="GO:0000175">
    <property type="term" value="F:3'-5'-RNA exonuclease activity"/>
    <property type="evidence" value="ECO:0007669"/>
    <property type="project" value="InterPro"/>
</dbReference>
<comment type="caution">
    <text evidence="4">The sequence shown here is derived from an EMBL/GenBank/DDBJ whole genome shotgun (WGS) entry which is preliminary data.</text>
</comment>
<accession>A0AAV4IR24</accession>
<name>A0AAV4IR24_9GAST</name>
<dbReference type="PANTHER" id="PTHR11046">
    <property type="entry name" value="OLIGORIBONUCLEASE, MITOCHONDRIAL"/>
    <property type="match status" value="1"/>
</dbReference>
<feature type="region of interest" description="Disordered" evidence="3">
    <location>
        <begin position="165"/>
        <end position="185"/>
    </location>
</feature>
<keyword evidence="5" id="KW-1185">Reference proteome</keyword>
<keyword evidence="1" id="KW-0540">Nuclease</keyword>
<dbReference type="Proteomes" id="UP000762676">
    <property type="component" value="Unassembled WGS sequence"/>
</dbReference>
<feature type="coiled-coil region" evidence="2">
    <location>
        <begin position="201"/>
        <end position="293"/>
    </location>
</feature>
<dbReference type="EMBL" id="BMAT01006452">
    <property type="protein sequence ID" value="GFS13008.1"/>
    <property type="molecule type" value="Genomic_DNA"/>
</dbReference>
<protein>
    <submittedName>
        <fullName evidence="4">Uncharacterized protein</fullName>
    </submittedName>
</protein>
<feature type="compositionally biased region" description="Polar residues" evidence="3">
    <location>
        <begin position="166"/>
        <end position="185"/>
    </location>
</feature>
<reference evidence="4 5" key="1">
    <citation type="journal article" date="2021" name="Elife">
        <title>Chloroplast acquisition without the gene transfer in kleptoplastic sea slugs, Plakobranchus ocellatus.</title>
        <authorList>
            <person name="Maeda T."/>
            <person name="Takahashi S."/>
            <person name="Yoshida T."/>
            <person name="Shimamura S."/>
            <person name="Takaki Y."/>
            <person name="Nagai Y."/>
            <person name="Toyoda A."/>
            <person name="Suzuki Y."/>
            <person name="Arimoto A."/>
            <person name="Ishii H."/>
            <person name="Satoh N."/>
            <person name="Nishiyama T."/>
            <person name="Hasebe M."/>
            <person name="Maruyama T."/>
            <person name="Minagawa J."/>
            <person name="Obokata J."/>
            <person name="Shigenobu S."/>
        </authorList>
    </citation>
    <scope>NUCLEOTIDE SEQUENCE [LARGE SCALE GENOMIC DNA]</scope>
</reference>
<evidence type="ECO:0000313" key="5">
    <source>
        <dbReference type="Proteomes" id="UP000762676"/>
    </source>
</evidence>
<dbReference type="PANTHER" id="PTHR11046:SF29">
    <property type="match status" value="1"/>
</dbReference>
<evidence type="ECO:0000256" key="3">
    <source>
        <dbReference type="SAM" id="MobiDB-lite"/>
    </source>
</evidence>
<proteinExistence type="predicted"/>
<evidence type="ECO:0000313" key="4">
    <source>
        <dbReference type="EMBL" id="GFS13008.1"/>
    </source>
</evidence>
<keyword evidence="1" id="KW-0378">Hydrolase</keyword>
<evidence type="ECO:0000256" key="1">
    <source>
        <dbReference type="ARBA" id="ARBA00022722"/>
    </source>
</evidence>
<sequence>MRPTLVQTAARVVIKRVLKVESWFLKICPSAGCVSSKVRSLVESAVKKFTACDAADVDQFLDVQLHLDLISSSLAALGVNRNNIFEEAVTQQIKPTDITNQVVVDLDFFRTQEGLPKTFTSIFLSRIFSCEQKVSQAAIISCLKTYTKHRKNGTTGSYLTLPFPLRSQSTSENPPTTSQTCGPTQTHSVHTQTLYHTVEEVEALQNNVKLLKTVISELQQEKENLFQKSKTTCTCDCQATETAGVARLKRRVRILKQRVRSVKVEAEADKSRVLTLQKRCSALKKEVSKLKTKNCDLKDKVNSCDLEVSKLTYSVEKERGEINLKSDAKNAFSDELRQTVISLVCDAGVSAAKVSDTIQIVSENIFNYKITQPLPCAQTVVNMCDEGFVLSNLQVAQSIVSNDYATLHSDGTSRDGKKIVGTQLSLSDGSTLYLGFVPVATEDASTLLDITLFMFRRLANCFSELTSADTETLLRELLSKIKCTMTDRAAVMKLFASNFEDFLNSDLGINTQVHFLHCNAHFLLAVGTACNNALSAIEKEAGEELGRDKNERLRHFSKESETATTRLISYRALLAVDQLQDCEIF</sequence>
<keyword evidence="2" id="KW-0175">Coiled coil</keyword>
<organism evidence="4 5">
    <name type="scientific">Elysia marginata</name>
    <dbReference type="NCBI Taxonomy" id="1093978"/>
    <lineage>
        <taxon>Eukaryota</taxon>
        <taxon>Metazoa</taxon>
        <taxon>Spiralia</taxon>
        <taxon>Lophotrochozoa</taxon>
        <taxon>Mollusca</taxon>
        <taxon>Gastropoda</taxon>
        <taxon>Heterobranchia</taxon>
        <taxon>Euthyneura</taxon>
        <taxon>Panpulmonata</taxon>
        <taxon>Sacoglossa</taxon>
        <taxon>Placobranchoidea</taxon>
        <taxon>Plakobranchidae</taxon>
        <taxon>Elysia</taxon>
    </lineage>
</organism>